<feature type="binding site" evidence="6">
    <location>
        <begin position="92"/>
        <end position="95"/>
    </location>
    <ligand>
        <name>(6R)-10-formyltetrahydrofolate</name>
        <dbReference type="ChEBI" id="CHEBI:195366"/>
    </ligand>
</feature>
<dbReference type="AlphaFoldDB" id="A0A1J5E9U1"/>
<evidence type="ECO:0000256" key="4">
    <source>
        <dbReference type="ARBA" id="ARBA00038440"/>
    </source>
</evidence>
<dbReference type="PANTHER" id="PTHR43369:SF2">
    <property type="entry name" value="PHOSPHORIBOSYLGLYCINAMIDE FORMYLTRANSFERASE"/>
    <property type="match status" value="1"/>
</dbReference>
<dbReference type="UniPathway" id="UPA00074">
    <property type="reaction ID" value="UER00126"/>
</dbReference>
<feature type="active site" description="Proton donor" evidence="6">
    <location>
        <position position="111"/>
    </location>
</feature>
<dbReference type="InterPro" id="IPR004607">
    <property type="entry name" value="GART"/>
</dbReference>
<dbReference type="EMBL" id="MNYI01000077">
    <property type="protein sequence ID" value="OIP41530.1"/>
    <property type="molecule type" value="Genomic_DNA"/>
</dbReference>
<dbReference type="FunFam" id="3.40.50.170:FF:000007">
    <property type="entry name" value="Phosphoribosylglycinamide formyltransferase"/>
    <property type="match status" value="1"/>
</dbReference>
<dbReference type="GO" id="GO:0005737">
    <property type="term" value="C:cytoplasm"/>
    <property type="evidence" value="ECO:0007669"/>
    <property type="project" value="TreeGrafter"/>
</dbReference>
<evidence type="ECO:0000256" key="3">
    <source>
        <dbReference type="ARBA" id="ARBA00022755"/>
    </source>
</evidence>
<dbReference type="InterPro" id="IPR002376">
    <property type="entry name" value="Formyl_transf_N"/>
</dbReference>
<evidence type="ECO:0000256" key="1">
    <source>
        <dbReference type="ARBA" id="ARBA00005054"/>
    </source>
</evidence>
<comment type="pathway">
    <text evidence="1 6">Purine metabolism; IMP biosynthesis via de novo pathway; N(2)-formyl-N(1)-(5-phospho-D-ribosyl)glycinamide from N(1)-(5-phospho-D-ribosyl)glycinamide (10-formyl THF route): step 1/1.</text>
</comment>
<dbReference type="HAMAP" id="MF_01930">
    <property type="entry name" value="PurN"/>
    <property type="match status" value="1"/>
</dbReference>
<evidence type="ECO:0000256" key="5">
    <source>
        <dbReference type="ARBA" id="ARBA00047664"/>
    </source>
</evidence>
<feature type="binding site" evidence="6">
    <location>
        <position position="109"/>
    </location>
    <ligand>
        <name>(6R)-10-formyltetrahydrofolate</name>
        <dbReference type="ChEBI" id="CHEBI:195366"/>
    </ligand>
</feature>
<evidence type="ECO:0000259" key="7">
    <source>
        <dbReference type="Pfam" id="PF00551"/>
    </source>
</evidence>
<dbReference type="Proteomes" id="UP000183085">
    <property type="component" value="Unassembled WGS sequence"/>
</dbReference>
<comment type="function">
    <text evidence="6">Catalyzes the transfer of a formyl group from 10-formyltetrahydrofolate to 5-phospho-ribosyl-glycinamide (GAR), producing 5-phospho-ribosyl-N-formylglycinamide (FGAR) and tetrahydrofolate.</text>
</comment>
<dbReference type="GO" id="GO:0004644">
    <property type="term" value="F:phosphoribosylglycinamide formyltransferase activity"/>
    <property type="evidence" value="ECO:0007669"/>
    <property type="project" value="UniProtKB-UniRule"/>
</dbReference>
<sequence>MVTVSLGVLVSGRGSNLQAIIDAINGGKLNAAIRIVISNKKDAYALERAKKAGIKTIFIDPKDFLSWQDYEQQMVSQLKANGVELVILAGFMRILTPYFVNAYKDRILNIHPALLPSFPGLHAQQQALEYGVKVTGITVHVVDEGMDTGRIILQRVVDVLSNDTVKSLSERMLRIEHQVYPEAIALYCK</sequence>
<dbReference type="SUPFAM" id="SSF53328">
    <property type="entry name" value="Formyltransferase"/>
    <property type="match status" value="1"/>
</dbReference>
<evidence type="ECO:0000256" key="2">
    <source>
        <dbReference type="ARBA" id="ARBA00022679"/>
    </source>
</evidence>
<dbReference type="Gene3D" id="3.40.50.170">
    <property type="entry name" value="Formyl transferase, N-terminal domain"/>
    <property type="match status" value="1"/>
</dbReference>
<keyword evidence="3 6" id="KW-0658">Purine biosynthesis</keyword>
<comment type="caution">
    <text evidence="6">Lacks conserved residue(s) required for the propagation of feature annotation.</text>
</comment>
<dbReference type="Pfam" id="PF00551">
    <property type="entry name" value="Formyl_trans_N"/>
    <property type="match status" value="1"/>
</dbReference>
<accession>A0A1J5E9U1</accession>
<proteinExistence type="inferred from homology"/>
<keyword evidence="2 6" id="KW-0808">Transferase</keyword>
<dbReference type="CDD" id="cd08645">
    <property type="entry name" value="FMT_core_GART"/>
    <property type="match status" value="1"/>
</dbReference>
<protein>
    <recommendedName>
        <fullName evidence="6">Phosphoribosylglycinamide formyltransferase</fullName>
        <ecNumber evidence="6">2.1.2.2</ecNumber>
    </recommendedName>
    <alternativeName>
        <fullName evidence="6">5'-phosphoribosylglycinamide transformylase</fullName>
    </alternativeName>
    <alternativeName>
        <fullName evidence="6">GAR transformylase</fullName>
        <shortName evidence="6">GART</shortName>
    </alternativeName>
</protein>
<comment type="similarity">
    <text evidence="4 6">Belongs to the GART family.</text>
</comment>
<feature type="domain" description="Formyl transferase N-terminal" evidence="7">
    <location>
        <begin position="8"/>
        <end position="184"/>
    </location>
</feature>
<evidence type="ECO:0000313" key="8">
    <source>
        <dbReference type="EMBL" id="OIP41530.1"/>
    </source>
</evidence>
<evidence type="ECO:0000256" key="6">
    <source>
        <dbReference type="HAMAP-Rule" id="MF_01930"/>
    </source>
</evidence>
<gene>
    <name evidence="6" type="primary">purN</name>
    <name evidence="8" type="ORF">AUJ95_03175</name>
</gene>
<dbReference type="STRING" id="1817895.AUJ95_03175"/>
<evidence type="ECO:0000313" key="9">
    <source>
        <dbReference type="Proteomes" id="UP000183085"/>
    </source>
</evidence>
<dbReference type="InterPro" id="IPR001555">
    <property type="entry name" value="GART_AS"/>
</dbReference>
<comment type="caution">
    <text evidence="8">The sequence shown here is derived from an EMBL/GenBank/DDBJ whole genome shotgun (WGS) entry which is preliminary data.</text>
</comment>
<dbReference type="PANTHER" id="PTHR43369">
    <property type="entry name" value="PHOSPHORIBOSYLGLYCINAMIDE FORMYLTRANSFERASE"/>
    <property type="match status" value="1"/>
</dbReference>
<dbReference type="EC" id="2.1.2.2" evidence="6"/>
<reference evidence="8 9" key="1">
    <citation type="journal article" date="2016" name="Environ. Microbiol.">
        <title>Genomic resolution of a cold subsurface aquifer community provides metabolic insights for novel microbes adapted to high CO concentrations.</title>
        <authorList>
            <person name="Probst A.J."/>
            <person name="Castelle C.J."/>
            <person name="Singh A."/>
            <person name="Brown C.T."/>
            <person name="Anantharaman K."/>
            <person name="Sharon I."/>
            <person name="Hug L.A."/>
            <person name="Burstein D."/>
            <person name="Emerson J.B."/>
            <person name="Thomas B.C."/>
            <person name="Banfield J.F."/>
        </authorList>
    </citation>
    <scope>NUCLEOTIDE SEQUENCE [LARGE SCALE GENOMIC DNA]</scope>
    <source>
        <strain evidence="8">CG2_30_40_21</strain>
    </source>
</reference>
<dbReference type="PROSITE" id="PS00373">
    <property type="entry name" value="GART"/>
    <property type="match status" value="1"/>
</dbReference>
<dbReference type="NCBIfam" id="TIGR00639">
    <property type="entry name" value="PurN"/>
    <property type="match status" value="1"/>
</dbReference>
<feature type="binding site" evidence="6">
    <location>
        <begin position="14"/>
        <end position="16"/>
    </location>
    <ligand>
        <name>N(1)-(5-phospho-beta-D-ribosyl)glycinamide</name>
        <dbReference type="ChEBI" id="CHEBI:143788"/>
    </ligand>
</feature>
<organism evidence="8 9">
    <name type="scientific">Candidatus Desantisbacteria bacterium CG2_30_40_21</name>
    <dbReference type="NCBI Taxonomy" id="1817895"/>
    <lineage>
        <taxon>Bacteria</taxon>
        <taxon>Candidatus Desantisiibacteriota</taxon>
    </lineage>
</organism>
<name>A0A1J5E9U1_9BACT</name>
<dbReference type="InterPro" id="IPR036477">
    <property type="entry name" value="Formyl_transf_N_sf"/>
</dbReference>
<feature type="site" description="Raises pKa of active site His" evidence="6">
    <location>
        <position position="147"/>
    </location>
</feature>
<comment type="catalytic activity">
    <reaction evidence="5 6">
        <text>N(1)-(5-phospho-beta-D-ribosyl)glycinamide + (6R)-10-formyltetrahydrofolate = N(2)-formyl-N(1)-(5-phospho-beta-D-ribosyl)glycinamide + (6S)-5,6,7,8-tetrahydrofolate + H(+)</text>
        <dbReference type="Rhea" id="RHEA:15053"/>
        <dbReference type="ChEBI" id="CHEBI:15378"/>
        <dbReference type="ChEBI" id="CHEBI:57453"/>
        <dbReference type="ChEBI" id="CHEBI:143788"/>
        <dbReference type="ChEBI" id="CHEBI:147286"/>
        <dbReference type="ChEBI" id="CHEBI:195366"/>
        <dbReference type="EC" id="2.1.2.2"/>
    </reaction>
</comment>
<dbReference type="GO" id="GO:0006189">
    <property type="term" value="P:'de novo' IMP biosynthetic process"/>
    <property type="evidence" value="ECO:0007669"/>
    <property type="project" value="UniProtKB-UniRule"/>
</dbReference>